<dbReference type="InterPro" id="IPR016181">
    <property type="entry name" value="Acyl_CoA_acyltransferase"/>
</dbReference>
<name>A0A928DQ88_9BACT</name>
<comment type="subcellular location">
    <subcellularLocation>
        <location evidence="3">Cytoplasm</location>
    </subcellularLocation>
</comment>
<feature type="domain" description="N-acetyltransferase" evidence="4">
    <location>
        <begin position="1"/>
        <end position="144"/>
    </location>
</feature>
<comment type="similarity">
    <text evidence="3">Belongs to the acetyltransferase family. RimI subfamily.</text>
</comment>
<dbReference type="Proteomes" id="UP000725649">
    <property type="component" value="Unassembled WGS sequence"/>
</dbReference>
<dbReference type="InterPro" id="IPR000182">
    <property type="entry name" value="GNAT_dom"/>
</dbReference>
<sequence>MKFRLATPLDAERLAYIETQQPLSAHWGAKGFASETIQPSARVWCWEENGEVLGFLAMRLTAGFGEILNLAVLPQACRQGIGFRLITKALADAREKDGHEITLEVNVHNTPAISLYMKAGLKELGRREKFYNNQDDALIMGITL</sequence>
<dbReference type="NCBIfam" id="TIGR01575">
    <property type="entry name" value="rimI"/>
    <property type="match status" value="1"/>
</dbReference>
<evidence type="ECO:0000259" key="4">
    <source>
        <dbReference type="PROSITE" id="PS51186"/>
    </source>
</evidence>
<evidence type="ECO:0000313" key="5">
    <source>
        <dbReference type="EMBL" id="MBE6420632.1"/>
    </source>
</evidence>
<dbReference type="PANTHER" id="PTHR43877">
    <property type="entry name" value="AMINOALKYLPHOSPHONATE N-ACETYLTRANSFERASE-RELATED-RELATED"/>
    <property type="match status" value="1"/>
</dbReference>
<dbReference type="SUPFAM" id="SSF55729">
    <property type="entry name" value="Acyl-CoA N-acyltransferases (Nat)"/>
    <property type="match status" value="1"/>
</dbReference>
<dbReference type="AlphaFoldDB" id="A0A928DQ88"/>
<dbReference type="PROSITE" id="PS51186">
    <property type="entry name" value="GNAT"/>
    <property type="match status" value="1"/>
</dbReference>
<dbReference type="GO" id="GO:0005737">
    <property type="term" value="C:cytoplasm"/>
    <property type="evidence" value="ECO:0007669"/>
    <property type="project" value="UniProtKB-SubCell"/>
</dbReference>
<dbReference type="InterPro" id="IPR050832">
    <property type="entry name" value="Bact_Acetyltransf"/>
</dbReference>
<keyword evidence="2" id="KW-0012">Acyltransferase</keyword>
<keyword evidence="1" id="KW-0808">Transferase</keyword>
<dbReference type="CDD" id="cd04301">
    <property type="entry name" value="NAT_SF"/>
    <property type="match status" value="1"/>
</dbReference>
<proteinExistence type="inferred from homology"/>
<dbReference type="Pfam" id="PF00583">
    <property type="entry name" value="Acetyltransf_1"/>
    <property type="match status" value="1"/>
</dbReference>
<evidence type="ECO:0000256" key="2">
    <source>
        <dbReference type="ARBA" id="ARBA00023315"/>
    </source>
</evidence>
<protein>
    <recommendedName>
        <fullName evidence="3">[Ribosomal protein bS18]-alanine N-acetyltransferase</fullName>
        <ecNumber evidence="3">2.3.1.266</ecNumber>
    </recommendedName>
</protein>
<comment type="function">
    <text evidence="3">Acetylates the N-terminal alanine of ribosomal protein bS18.</text>
</comment>
<evidence type="ECO:0000256" key="3">
    <source>
        <dbReference type="RuleBase" id="RU363094"/>
    </source>
</evidence>
<organism evidence="5 6">
    <name type="scientific">Candidatus Avelusimicrobium gallicola</name>
    <dbReference type="NCBI Taxonomy" id="2562704"/>
    <lineage>
        <taxon>Bacteria</taxon>
        <taxon>Pseudomonadati</taxon>
        <taxon>Elusimicrobiota</taxon>
        <taxon>Elusimicrobia</taxon>
        <taxon>Elusimicrobiales</taxon>
        <taxon>Elusimicrobiaceae</taxon>
        <taxon>Candidatus Avelusimicrobium</taxon>
    </lineage>
</organism>
<comment type="catalytic activity">
    <reaction evidence="3">
        <text>N-terminal L-alanyl-[ribosomal protein bS18] + acetyl-CoA = N-terminal N(alpha)-acetyl-L-alanyl-[ribosomal protein bS18] + CoA + H(+)</text>
        <dbReference type="Rhea" id="RHEA:43756"/>
        <dbReference type="Rhea" id="RHEA-COMP:10676"/>
        <dbReference type="Rhea" id="RHEA-COMP:10677"/>
        <dbReference type="ChEBI" id="CHEBI:15378"/>
        <dbReference type="ChEBI" id="CHEBI:57287"/>
        <dbReference type="ChEBI" id="CHEBI:57288"/>
        <dbReference type="ChEBI" id="CHEBI:64718"/>
        <dbReference type="ChEBI" id="CHEBI:83683"/>
        <dbReference type="EC" id="2.3.1.266"/>
    </reaction>
</comment>
<dbReference type="InterPro" id="IPR006464">
    <property type="entry name" value="AcTrfase_RimI/Ard1"/>
</dbReference>
<reference evidence="5" key="1">
    <citation type="submission" date="2019-04" db="EMBL/GenBank/DDBJ databases">
        <title>Evolution of Biomass-Degrading Anaerobic Consortia Revealed by Metagenomics.</title>
        <authorList>
            <person name="Peng X."/>
        </authorList>
    </citation>
    <scope>NUCLEOTIDE SEQUENCE</scope>
    <source>
        <strain evidence="5">SIG66</strain>
    </source>
</reference>
<gene>
    <name evidence="5" type="primary">rimI</name>
    <name evidence="5" type="ORF">E7027_00555</name>
</gene>
<dbReference type="EC" id="2.3.1.266" evidence="3"/>
<comment type="caution">
    <text evidence="5">The sequence shown here is derived from an EMBL/GenBank/DDBJ whole genome shotgun (WGS) entry which is preliminary data.</text>
</comment>
<dbReference type="EMBL" id="SUVG01000001">
    <property type="protein sequence ID" value="MBE6420632.1"/>
    <property type="molecule type" value="Genomic_DNA"/>
</dbReference>
<accession>A0A928DQ88</accession>
<keyword evidence="3" id="KW-0963">Cytoplasm</keyword>
<dbReference type="PANTHER" id="PTHR43877:SF2">
    <property type="entry name" value="AMINOALKYLPHOSPHONATE N-ACETYLTRANSFERASE-RELATED"/>
    <property type="match status" value="1"/>
</dbReference>
<evidence type="ECO:0000313" key="6">
    <source>
        <dbReference type="Proteomes" id="UP000725649"/>
    </source>
</evidence>
<dbReference type="Gene3D" id="3.40.630.30">
    <property type="match status" value="1"/>
</dbReference>
<dbReference type="GO" id="GO:0008999">
    <property type="term" value="F:protein-N-terminal-alanine acetyltransferase activity"/>
    <property type="evidence" value="ECO:0007669"/>
    <property type="project" value="UniProtKB-EC"/>
</dbReference>
<evidence type="ECO:0000256" key="1">
    <source>
        <dbReference type="ARBA" id="ARBA00022679"/>
    </source>
</evidence>